<dbReference type="Gene3D" id="3.40.190.10">
    <property type="entry name" value="Periplasmic binding protein-like II"/>
    <property type="match status" value="1"/>
</dbReference>
<dbReference type="Proteomes" id="UP001179647">
    <property type="component" value="Chromosome"/>
</dbReference>
<reference evidence="1" key="1">
    <citation type="submission" date="2022-10" db="EMBL/GenBank/DDBJ databases">
        <title>Vagococcus sp. isolated from poultry meat.</title>
        <authorList>
            <person name="Johansson P."/>
            <person name="Bjorkroth J."/>
        </authorList>
    </citation>
    <scope>NUCLEOTIDE SEQUENCE</scope>
    <source>
        <strain evidence="1">STAA11</strain>
    </source>
</reference>
<dbReference type="EMBL" id="CP110232">
    <property type="protein sequence ID" value="WEG73673.1"/>
    <property type="molecule type" value="Genomic_DNA"/>
</dbReference>
<dbReference type="AlphaFoldDB" id="A0AAF0CVJ2"/>
<sequence length="282" mass="33193">MAIIRLHQNRINPLVLPVILAKELGFFDKRKVEVELRLADDFVFQGKNEFLLGEVDAVMGDTTFFFYYLEEGKQAKITSNLTRTIQLVDNGMTDDETTFVVGVNRRGLFRFFQQYFMPEQLKNASLKWLNNTYERMEAMRKGEINSLVAIEPFIADVQTEFNSRVVWHSNQIEHYFVMWCFDSQFVEENPQTVRHFHEALEEASSYFNQLSAEDKVITYQTYAKVPLAKAEAMSQFNFEEQKNYQSDDFNLCQKWMKDEGEISQLYEAERYIFAGIESKKEP</sequence>
<proteinExistence type="predicted"/>
<evidence type="ECO:0000313" key="1">
    <source>
        <dbReference type="EMBL" id="WEG73673.1"/>
    </source>
</evidence>
<name>A0AAF0CVJ2_9ENTE</name>
<keyword evidence="2" id="KW-1185">Reference proteome</keyword>
<evidence type="ECO:0000313" key="2">
    <source>
        <dbReference type="Proteomes" id="UP001179647"/>
    </source>
</evidence>
<dbReference type="SUPFAM" id="SSF53850">
    <property type="entry name" value="Periplasmic binding protein-like II"/>
    <property type="match status" value="1"/>
</dbReference>
<protein>
    <submittedName>
        <fullName evidence="1">ABC transporter substrate-binding protein</fullName>
    </submittedName>
</protein>
<organism evidence="1 2">
    <name type="scientific">Vagococcus intermedius</name>
    <dbReference type="NCBI Taxonomy" id="2991418"/>
    <lineage>
        <taxon>Bacteria</taxon>
        <taxon>Bacillati</taxon>
        <taxon>Bacillota</taxon>
        <taxon>Bacilli</taxon>
        <taxon>Lactobacillales</taxon>
        <taxon>Enterococcaceae</taxon>
        <taxon>Vagococcus</taxon>
    </lineage>
</organism>
<accession>A0AAF0CVJ2</accession>
<dbReference type="RefSeq" id="WP_275469473.1">
    <property type="nucleotide sequence ID" value="NZ_CP110232.1"/>
</dbReference>
<gene>
    <name evidence="1" type="ORF">OL234_01830</name>
</gene>
<dbReference type="KEGG" id="vie:OL234_01830"/>